<gene>
    <name evidence="1" type="ORF">ISN26_06110</name>
</gene>
<accession>A0A930UH26</accession>
<keyword evidence="2" id="KW-1185">Reference proteome</keyword>
<protein>
    <submittedName>
        <fullName evidence="1">Uncharacterized protein</fullName>
    </submittedName>
</protein>
<dbReference type="EMBL" id="JADHEI010000044">
    <property type="protein sequence ID" value="MBF2735631.1"/>
    <property type="molecule type" value="Genomic_DNA"/>
</dbReference>
<sequence>MKERGRRTYRETPAEAIARSVTTLGISPLIGIVQSAIADFKILIGKKPAQRDRKDR</sequence>
<name>A0A930UH26_9GAMM</name>
<dbReference type="AlphaFoldDB" id="A0A930UH26"/>
<organism evidence="1 2">
    <name type="scientific">Candidatus Amphirhobacter heronislandensis</name>
    <dbReference type="NCBI Taxonomy" id="1732024"/>
    <lineage>
        <taxon>Bacteria</taxon>
        <taxon>Pseudomonadati</taxon>
        <taxon>Pseudomonadota</taxon>
        <taxon>Gammaproteobacteria</taxon>
        <taxon>Candidatus Tethybacterales</taxon>
        <taxon>Candidatus Tethybacteraceae</taxon>
        <taxon>Candidatus Amphirhobacter</taxon>
    </lineage>
</organism>
<evidence type="ECO:0000313" key="1">
    <source>
        <dbReference type="EMBL" id="MBF2735631.1"/>
    </source>
</evidence>
<dbReference type="Proteomes" id="UP000604381">
    <property type="component" value="Unassembled WGS sequence"/>
</dbReference>
<proteinExistence type="predicted"/>
<evidence type="ECO:0000313" key="2">
    <source>
        <dbReference type="Proteomes" id="UP000604381"/>
    </source>
</evidence>
<comment type="caution">
    <text evidence="1">The sequence shown here is derived from an EMBL/GenBank/DDBJ whole genome shotgun (WGS) entry which is preliminary data.</text>
</comment>
<reference evidence="1" key="1">
    <citation type="submission" date="2020-10" db="EMBL/GenBank/DDBJ databases">
        <title>An improved Amphimedon queenslandica hologenome assembly reveals how three proteobacterial symbionts can extend the metabolic phenotypic of their marine sponge host.</title>
        <authorList>
            <person name="Degnan B."/>
            <person name="Degnan S."/>
            <person name="Xiang X."/>
        </authorList>
    </citation>
    <scope>NUCLEOTIDE SEQUENCE</scope>
    <source>
        <strain evidence="1">AqS2</strain>
    </source>
</reference>